<evidence type="ECO:0000313" key="1">
    <source>
        <dbReference type="EMBL" id="BDE05078.1"/>
    </source>
</evidence>
<name>A0AAN1XVN7_UNVUL</name>
<dbReference type="AlphaFoldDB" id="A0AAN1XVN7"/>
<dbReference type="Proteomes" id="UP001317532">
    <property type="component" value="Chromosome"/>
</dbReference>
<sequence>MDAFDEMRVEARVVGRADDALIGELAAQDQAVDALAQRIGRPQAFAGERERLAEVGPDLLVDFVTRVAVTVIGVAGDAGAHRLEIVHRCELRRSTAEHPGR</sequence>
<reference evidence="1 2" key="1">
    <citation type="journal article" date="2022" name="ISME Commun">
        <title>Vulcanimicrobium alpinus gen. nov. sp. nov., the first cultivated representative of the candidate phylum 'Eremiobacterota', is a metabolically versatile aerobic anoxygenic phototroph.</title>
        <authorList>
            <person name="Yabe S."/>
            <person name="Muto K."/>
            <person name="Abe K."/>
            <person name="Yokota A."/>
            <person name="Staudigel H."/>
            <person name="Tebo B.M."/>
        </authorList>
    </citation>
    <scope>NUCLEOTIDE SEQUENCE [LARGE SCALE GENOMIC DNA]</scope>
    <source>
        <strain evidence="1 2">WC8-2</strain>
    </source>
</reference>
<gene>
    <name evidence="1" type="ORF">WPS_03540</name>
</gene>
<accession>A0AAN1XVN7</accession>
<evidence type="ECO:0000313" key="2">
    <source>
        <dbReference type="Proteomes" id="UP001317532"/>
    </source>
</evidence>
<dbReference type="RefSeq" id="WP_317996145.1">
    <property type="nucleotide sequence ID" value="NZ_AP025523.1"/>
</dbReference>
<proteinExistence type="predicted"/>
<dbReference type="KEGG" id="vab:WPS_03540"/>
<protein>
    <submittedName>
        <fullName evidence="1">Uncharacterized protein</fullName>
    </submittedName>
</protein>
<dbReference type="EMBL" id="AP025523">
    <property type="protein sequence ID" value="BDE05078.1"/>
    <property type="molecule type" value="Genomic_DNA"/>
</dbReference>
<organism evidence="1 2">
    <name type="scientific">Vulcanimicrobium alpinum</name>
    <dbReference type="NCBI Taxonomy" id="3016050"/>
    <lineage>
        <taxon>Bacteria</taxon>
        <taxon>Bacillati</taxon>
        <taxon>Vulcanimicrobiota</taxon>
        <taxon>Vulcanimicrobiia</taxon>
        <taxon>Vulcanimicrobiales</taxon>
        <taxon>Vulcanimicrobiaceae</taxon>
        <taxon>Vulcanimicrobium</taxon>
    </lineage>
</organism>
<keyword evidence="2" id="KW-1185">Reference proteome</keyword>